<evidence type="ECO:0000256" key="7">
    <source>
        <dbReference type="ARBA" id="ARBA00022694"/>
    </source>
</evidence>
<protein>
    <recommendedName>
        <fullName evidence="4 13">Threonylcarbamoyl-AMP synthase</fullName>
        <shortName evidence="13">TC-AMP synthase</shortName>
        <ecNumber evidence="3 13">2.7.7.87</ecNumber>
    </recommendedName>
    <alternativeName>
        <fullName evidence="11 13">L-threonylcarbamoyladenylate synthase</fullName>
    </alternativeName>
</protein>
<dbReference type="SUPFAM" id="SSF55821">
    <property type="entry name" value="YrdC/RibB"/>
    <property type="match status" value="1"/>
</dbReference>
<dbReference type="PIRSF" id="PIRSF004930">
    <property type="entry name" value="Tln_factor_SUA5"/>
    <property type="match status" value="1"/>
</dbReference>
<dbReference type="Pfam" id="PF03481">
    <property type="entry name" value="Sua5_C"/>
    <property type="match status" value="1"/>
</dbReference>
<dbReference type="InterPro" id="IPR050156">
    <property type="entry name" value="TC-AMP_synthase_SUA5"/>
</dbReference>
<evidence type="ECO:0000256" key="9">
    <source>
        <dbReference type="ARBA" id="ARBA00022741"/>
    </source>
</evidence>
<feature type="binding site" evidence="14">
    <location>
        <position position="59"/>
    </location>
    <ligand>
        <name>ATP</name>
        <dbReference type="ChEBI" id="CHEBI:30616"/>
    </ligand>
</feature>
<dbReference type="InterPro" id="IPR005145">
    <property type="entry name" value="Sua5_C"/>
</dbReference>
<feature type="binding site" evidence="14">
    <location>
        <position position="36"/>
    </location>
    <ligand>
        <name>L-threonine</name>
        <dbReference type="ChEBI" id="CHEBI:57926"/>
    </ligand>
</feature>
<evidence type="ECO:0000256" key="14">
    <source>
        <dbReference type="PIRSR" id="PIRSR004930-1"/>
    </source>
</evidence>
<comment type="subcellular location">
    <subcellularLocation>
        <location evidence="1 13">Cytoplasm</location>
    </subcellularLocation>
</comment>
<dbReference type="PATRIC" id="fig|318683.6.peg.922"/>
<dbReference type="OrthoDB" id="9814580at2"/>
<comment type="similarity">
    <text evidence="2 13">Belongs to the SUA5 family.</text>
</comment>
<dbReference type="Gene3D" id="3.40.50.11030">
    <property type="entry name" value="Threonylcarbamoyl-AMP synthase, C-terminal domain"/>
    <property type="match status" value="1"/>
</dbReference>
<feature type="domain" description="YrdC-like" evidence="15">
    <location>
        <begin position="14"/>
        <end position="205"/>
    </location>
</feature>
<dbReference type="GO" id="GO:0000049">
    <property type="term" value="F:tRNA binding"/>
    <property type="evidence" value="ECO:0007669"/>
    <property type="project" value="TreeGrafter"/>
</dbReference>
<evidence type="ECO:0000256" key="8">
    <source>
        <dbReference type="ARBA" id="ARBA00022695"/>
    </source>
</evidence>
<feature type="binding site" evidence="14">
    <location>
        <position position="238"/>
    </location>
    <ligand>
        <name>ATP</name>
        <dbReference type="ChEBI" id="CHEBI:30616"/>
    </ligand>
</feature>
<accession>A0A149TFC0</accession>
<dbReference type="AlphaFoldDB" id="A0A149TFC0"/>
<keyword evidence="6 13" id="KW-0808">Transferase</keyword>
<evidence type="ECO:0000313" key="17">
    <source>
        <dbReference type="Proteomes" id="UP000075636"/>
    </source>
</evidence>
<evidence type="ECO:0000256" key="11">
    <source>
        <dbReference type="ARBA" id="ARBA00029774"/>
    </source>
</evidence>
<evidence type="ECO:0000256" key="6">
    <source>
        <dbReference type="ARBA" id="ARBA00022679"/>
    </source>
</evidence>
<evidence type="ECO:0000256" key="1">
    <source>
        <dbReference type="ARBA" id="ARBA00004496"/>
    </source>
</evidence>
<gene>
    <name evidence="16" type="ORF">AD945_15240</name>
</gene>
<evidence type="ECO:0000256" key="10">
    <source>
        <dbReference type="ARBA" id="ARBA00022840"/>
    </source>
</evidence>
<sequence length="341" mass="35940">MSDTPHTERLTAMPEDIRRAAELLKAGKLVAFGTETVYGLGAIASSDTAVARIFAAKGRPRFNPLISHLPDAESAFAQASLSGRMKEIAHTLAERFWPGPLTMVLPRSPNSTVSDLAAAGLSTLALRVPRGKTALALLREVGAPVAAPSANVSGTVSPSDAFHVLRSLDGRIDAVLDSGPCSIGVESTVLDLTRNVPVLLRPGGVTLEELNDLCGPIRHPDDFAEIAPVSPGRLASHYAPSLPVRLDATSIAPDEAQLAFGRPFPGAGLTWNLSESGNLEEAAARLFAGLRFLDAEGSRRGLKTIAAQTIPRHGLGLAIRDRLRRAAEPRTDTHADTMAPS</sequence>
<dbReference type="GO" id="GO:0008033">
    <property type="term" value="P:tRNA processing"/>
    <property type="evidence" value="ECO:0007669"/>
    <property type="project" value="UniProtKB-KW"/>
</dbReference>
<feature type="binding site" evidence="14">
    <location>
        <position position="123"/>
    </location>
    <ligand>
        <name>ATP</name>
        <dbReference type="ChEBI" id="CHEBI:30616"/>
    </ligand>
</feature>
<evidence type="ECO:0000259" key="15">
    <source>
        <dbReference type="PROSITE" id="PS51163"/>
    </source>
</evidence>
<feature type="binding site" evidence="14">
    <location>
        <position position="149"/>
    </location>
    <ligand>
        <name>ATP</name>
        <dbReference type="ChEBI" id="CHEBI:30616"/>
    </ligand>
</feature>
<keyword evidence="9 13" id="KW-0547">Nucleotide-binding</keyword>
<dbReference type="InterPro" id="IPR017945">
    <property type="entry name" value="DHBP_synth_RibB-like_a/b_dom"/>
</dbReference>
<evidence type="ECO:0000256" key="13">
    <source>
        <dbReference type="PIRNR" id="PIRNR004930"/>
    </source>
</evidence>
<organism evidence="16 17">
    <name type="scientific">Gluconobacter albidus</name>
    <dbReference type="NCBI Taxonomy" id="318683"/>
    <lineage>
        <taxon>Bacteria</taxon>
        <taxon>Pseudomonadati</taxon>
        <taxon>Pseudomonadota</taxon>
        <taxon>Alphaproteobacteria</taxon>
        <taxon>Acetobacterales</taxon>
        <taxon>Acetobacteraceae</taxon>
        <taxon>Gluconobacter</taxon>
    </lineage>
</organism>
<proteinExistence type="inferred from homology"/>
<evidence type="ECO:0000256" key="5">
    <source>
        <dbReference type="ARBA" id="ARBA00022490"/>
    </source>
</evidence>
<dbReference type="PANTHER" id="PTHR17490">
    <property type="entry name" value="SUA5"/>
    <property type="match status" value="1"/>
</dbReference>
<name>A0A149TFC0_9PROT</name>
<dbReference type="Proteomes" id="UP000075636">
    <property type="component" value="Unassembled WGS sequence"/>
</dbReference>
<evidence type="ECO:0000256" key="4">
    <source>
        <dbReference type="ARBA" id="ARBA00015492"/>
    </source>
</evidence>
<dbReference type="RefSeq" id="WP_062110116.1">
    <property type="nucleotide sequence ID" value="NZ_LHZR01000113.1"/>
</dbReference>
<comment type="catalytic activity">
    <reaction evidence="12 13">
        <text>L-threonine + hydrogencarbonate + ATP = L-threonylcarbamoyladenylate + diphosphate + H2O</text>
        <dbReference type="Rhea" id="RHEA:36407"/>
        <dbReference type="ChEBI" id="CHEBI:15377"/>
        <dbReference type="ChEBI" id="CHEBI:17544"/>
        <dbReference type="ChEBI" id="CHEBI:30616"/>
        <dbReference type="ChEBI" id="CHEBI:33019"/>
        <dbReference type="ChEBI" id="CHEBI:57926"/>
        <dbReference type="ChEBI" id="CHEBI:73682"/>
        <dbReference type="EC" id="2.7.7.87"/>
    </reaction>
</comment>
<dbReference type="InterPro" id="IPR010923">
    <property type="entry name" value="T(6)A37_SUA5"/>
</dbReference>
<dbReference type="STRING" id="318683.A0U94_08565"/>
<dbReference type="NCBIfam" id="TIGR00057">
    <property type="entry name" value="L-threonylcarbamoyladenylate synthase"/>
    <property type="match status" value="1"/>
</dbReference>
<dbReference type="GO" id="GO:0006450">
    <property type="term" value="P:regulation of translational fidelity"/>
    <property type="evidence" value="ECO:0007669"/>
    <property type="project" value="TreeGrafter"/>
</dbReference>
<dbReference type="Gene3D" id="3.90.870.10">
    <property type="entry name" value="DHBP synthase"/>
    <property type="match status" value="1"/>
</dbReference>
<feature type="binding site" evidence="14">
    <location>
        <position position="147"/>
    </location>
    <ligand>
        <name>L-threonine</name>
        <dbReference type="ChEBI" id="CHEBI:57926"/>
    </ligand>
</feature>
<feature type="binding site" evidence="14">
    <location>
        <position position="157"/>
    </location>
    <ligand>
        <name>ATP</name>
        <dbReference type="ChEBI" id="CHEBI:30616"/>
    </ligand>
</feature>
<feature type="binding site" evidence="14">
    <location>
        <position position="201"/>
    </location>
    <ligand>
        <name>ATP</name>
        <dbReference type="ChEBI" id="CHEBI:30616"/>
    </ligand>
</feature>
<keyword evidence="10 13" id="KW-0067">ATP-binding</keyword>
<dbReference type="GO" id="GO:0003725">
    <property type="term" value="F:double-stranded RNA binding"/>
    <property type="evidence" value="ECO:0007669"/>
    <property type="project" value="UniProtKB-UniRule"/>
</dbReference>
<keyword evidence="5 13" id="KW-0963">Cytoplasm</keyword>
<dbReference type="EC" id="2.7.7.87" evidence="3 13"/>
<comment type="function">
    <text evidence="13">Required for the formation of a threonylcarbamoyl group on adenosine at position 37 (t(6)A37) in tRNAs that read codons beginning with adenine.</text>
</comment>
<evidence type="ECO:0000256" key="12">
    <source>
        <dbReference type="ARBA" id="ARBA00048366"/>
    </source>
</evidence>
<evidence type="ECO:0000313" key="16">
    <source>
        <dbReference type="EMBL" id="KXV46322.1"/>
    </source>
</evidence>
<dbReference type="GO" id="GO:0005524">
    <property type="term" value="F:ATP binding"/>
    <property type="evidence" value="ECO:0007669"/>
    <property type="project" value="UniProtKB-UniRule"/>
</dbReference>
<dbReference type="InterPro" id="IPR038385">
    <property type="entry name" value="Sua5/YwlC_C"/>
</dbReference>
<feature type="binding site" evidence="14">
    <location>
        <position position="187"/>
    </location>
    <ligand>
        <name>L-threonine</name>
        <dbReference type="ChEBI" id="CHEBI:57926"/>
    </ligand>
</feature>
<dbReference type="Pfam" id="PF01300">
    <property type="entry name" value="Sua5_yciO_yrdC"/>
    <property type="match status" value="1"/>
</dbReference>
<feature type="binding site" evidence="14">
    <location>
        <position position="127"/>
    </location>
    <ligand>
        <name>L-threonine</name>
        <dbReference type="ChEBI" id="CHEBI:57926"/>
    </ligand>
</feature>
<dbReference type="PROSITE" id="PS51163">
    <property type="entry name" value="YRDC"/>
    <property type="match status" value="1"/>
</dbReference>
<feature type="binding site" evidence="14">
    <location>
        <position position="68"/>
    </location>
    <ligand>
        <name>L-threonine</name>
        <dbReference type="ChEBI" id="CHEBI:57926"/>
    </ligand>
</feature>
<dbReference type="EMBL" id="LHZR01000113">
    <property type="protein sequence ID" value="KXV46322.1"/>
    <property type="molecule type" value="Genomic_DNA"/>
</dbReference>
<feature type="binding site" evidence="14">
    <location>
        <position position="63"/>
    </location>
    <ligand>
        <name>ATP</name>
        <dbReference type="ChEBI" id="CHEBI:30616"/>
    </ligand>
</feature>
<keyword evidence="7 13" id="KW-0819">tRNA processing</keyword>
<dbReference type="InterPro" id="IPR006070">
    <property type="entry name" value="Sua5-like_dom"/>
</dbReference>
<reference evidence="16 17" key="1">
    <citation type="submission" date="2015-06" db="EMBL/GenBank/DDBJ databases">
        <title>Improved classification and identification of acetic acid bacteria using matrix-assisted laser desorption/ionization time-of-flight mass spectrometry; Gluconobacter nephelii and Gluconobacter uchimurae are later heterotypic synonyms of Gluconobacter japonicus and Gluconobacter oxydans, respectively.</title>
        <authorList>
            <person name="Li L."/>
            <person name="Cleenwerck I."/>
            <person name="De Vuyst L."/>
            <person name="Vandamme P."/>
        </authorList>
    </citation>
    <scope>NUCLEOTIDE SEQUENCE [LARGE SCALE GENOMIC DNA]</scope>
    <source>
        <strain evidence="16 17">LMG 1768</strain>
    </source>
</reference>
<dbReference type="GO" id="GO:0061710">
    <property type="term" value="F:L-threonylcarbamoyladenylate synthase"/>
    <property type="evidence" value="ECO:0007669"/>
    <property type="project" value="UniProtKB-EC"/>
</dbReference>
<dbReference type="PANTHER" id="PTHR17490:SF16">
    <property type="entry name" value="THREONYLCARBAMOYL-AMP SYNTHASE"/>
    <property type="match status" value="1"/>
</dbReference>
<evidence type="ECO:0000256" key="2">
    <source>
        <dbReference type="ARBA" id="ARBA00007663"/>
    </source>
</evidence>
<keyword evidence="8 13" id="KW-0548">Nucleotidyltransferase</keyword>
<dbReference type="GO" id="GO:0005737">
    <property type="term" value="C:cytoplasm"/>
    <property type="evidence" value="ECO:0007669"/>
    <property type="project" value="UniProtKB-SubCell"/>
</dbReference>
<comment type="caution">
    <text evidence="16">The sequence shown here is derived from an EMBL/GenBank/DDBJ whole genome shotgun (WGS) entry which is preliminary data.</text>
</comment>
<evidence type="ECO:0000256" key="3">
    <source>
        <dbReference type="ARBA" id="ARBA00012584"/>
    </source>
</evidence>